<dbReference type="EMBL" id="CP061813">
    <property type="protein sequence ID" value="QOD60657.1"/>
    <property type="molecule type" value="Genomic_DNA"/>
</dbReference>
<accession>A0A7L8AFB8</accession>
<organism evidence="1 2">
    <name type="scientific">Polaribacter haliotis</name>
    <dbReference type="NCBI Taxonomy" id="1888915"/>
    <lineage>
        <taxon>Bacteria</taxon>
        <taxon>Pseudomonadati</taxon>
        <taxon>Bacteroidota</taxon>
        <taxon>Flavobacteriia</taxon>
        <taxon>Flavobacteriales</taxon>
        <taxon>Flavobacteriaceae</taxon>
    </lineage>
</organism>
<gene>
    <name evidence="1" type="ORF">H9I45_15155</name>
</gene>
<dbReference type="Proteomes" id="UP000516764">
    <property type="component" value="Chromosome"/>
</dbReference>
<name>A0A7L8AFB8_9FLAO</name>
<keyword evidence="2" id="KW-1185">Reference proteome</keyword>
<evidence type="ECO:0000313" key="2">
    <source>
        <dbReference type="Proteomes" id="UP000516764"/>
    </source>
</evidence>
<dbReference type="RefSeq" id="WP_088354286.1">
    <property type="nucleotide sequence ID" value="NZ_CP061813.1"/>
</dbReference>
<dbReference type="KEGG" id="phal:H9I45_15155"/>
<evidence type="ECO:0000313" key="1">
    <source>
        <dbReference type="EMBL" id="QOD60657.1"/>
    </source>
</evidence>
<sequence length="118" mass="13519">MVINIDNKDYTIVFNYTFVKYVMKKNNWTKFSEYDAFLQKFAFDENNFGPEHLELFGELILLGISAGTDKRVTITLDDVVATLWGKISLLQEVGAYFLECQPKVKEVVDPVARGKKKG</sequence>
<proteinExistence type="predicted"/>
<dbReference type="AlphaFoldDB" id="A0A7L8AFB8"/>
<reference evidence="1 2" key="1">
    <citation type="journal article" date="2016" name="Int. J. Syst. Evol. Microbiol.">
        <title>Polaribacter haliotis sp. nov., isolated from the gut of abalone Haliotis discus hannai.</title>
        <authorList>
            <person name="Kim Y.O."/>
            <person name="Park I.S."/>
            <person name="Park S."/>
            <person name="Nam B.H."/>
            <person name="Park J.M."/>
            <person name="Kim D.G."/>
            <person name="Yoon J.H."/>
        </authorList>
    </citation>
    <scope>NUCLEOTIDE SEQUENCE [LARGE SCALE GENOMIC DNA]</scope>
    <source>
        <strain evidence="1 2">KCTC 52418</strain>
    </source>
</reference>
<protein>
    <submittedName>
        <fullName evidence="1">Uncharacterized protein</fullName>
    </submittedName>
</protein>